<dbReference type="GO" id="GO:0005506">
    <property type="term" value="F:iron ion binding"/>
    <property type="evidence" value="ECO:0007669"/>
    <property type="project" value="InterPro"/>
</dbReference>
<comment type="pathway">
    <text evidence="2">Secondary metabolite biosynthesis.</text>
</comment>
<evidence type="ECO:0000256" key="5">
    <source>
        <dbReference type="ARBA" id="ARBA00023002"/>
    </source>
</evidence>
<accession>A0A9P3PSP8</accession>
<sequence length="543" mass="60572">MAGYRDWISIACFGTIFHQRYRKHEPTLTRFLWETVLVCGAATIPSMSRAAGLTLVDAFRTFCLVTLGYVSSLCISVIIYRHSPLHPLARFPGPAVAISTKWWMVHRILIKGGRHTKLQTLHAAHGPWVRVGPNELSVNLPGAIKVIYGQLDRGPFYQGTPANADTLITVVDRKIHVRRRQAWTKAVTGDAMRSFIPLVEGRVDQLMNIFRSRASQNLPTDIDHWINLFFMDTMGDMGFSGGFETMVSGRDTEDWLKTLSAGVIFVSCMGQVPWLRDLFRFLPKSGPIQSFQAFTQAKVDEIQKTTTRRKDILGIIMNDTSPSLTSDEAAADASLIVVAATDTSVQTVITLLRHVAVNADCVRRLQEEISTVVDCGNTDVAALSELPYLDACVQEALRMMPPGPFGPPRTTGLTGVHICGTWVPPRTTVHVPVYAMHRDPAFFGVHADKYIPERWLEDERKLNSELEPFDTTAFMPFSNGYGSCVGKQLAVQNIKILIASILRSFDIRPADGFNETAFDASYQEYGLWTHAPLKLMMAPRQKE</sequence>
<evidence type="ECO:0000313" key="10">
    <source>
        <dbReference type="EMBL" id="GLB41353.1"/>
    </source>
</evidence>
<reference evidence="10" key="1">
    <citation type="submission" date="2022-07" db="EMBL/GenBank/DDBJ databases">
        <title>The genome of Lyophyllum shimeji provides insight into the initial evolution of ectomycorrhizal fungal genome.</title>
        <authorList>
            <person name="Kobayashi Y."/>
            <person name="Shibata T."/>
            <person name="Hirakawa H."/>
            <person name="Shigenobu S."/>
            <person name="Nishiyama T."/>
            <person name="Yamada A."/>
            <person name="Hasebe M."/>
            <person name="Kawaguchi M."/>
        </authorList>
    </citation>
    <scope>NUCLEOTIDE SEQUENCE</scope>
    <source>
        <strain evidence="10">AT787</strain>
    </source>
</reference>
<dbReference type="InterPro" id="IPR036396">
    <property type="entry name" value="Cyt_P450_sf"/>
</dbReference>
<feature type="binding site" description="axial binding residue" evidence="8">
    <location>
        <position position="484"/>
    </location>
    <ligand>
        <name>heme</name>
        <dbReference type="ChEBI" id="CHEBI:30413"/>
    </ligand>
    <ligandPart>
        <name>Fe</name>
        <dbReference type="ChEBI" id="CHEBI:18248"/>
    </ligandPart>
</feature>
<protein>
    <submittedName>
        <fullName evidence="10">Cytochrome P450</fullName>
    </submittedName>
</protein>
<evidence type="ECO:0000256" key="6">
    <source>
        <dbReference type="ARBA" id="ARBA00023004"/>
    </source>
</evidence>
<evidence type="ECO:0000256" key="4">
    <source>
        <dbReference type="ARBA" id="ARBA00022723"/>
    </source>
</evidence>
<dbReference type="EMBL" id="BRPK01000009">
    <property type="protein sequence ID" value="GLB41353.1"/>
    <property type="molecule type" value="Genomic_DNA"/>
</dbReference>
<keyword evidence="9" id="KW-0472">Membrane</keyword>
<evidence type="ECO:0000313" key="11">
    <source>
        <dbReference type="Proteomes" id="UP001063166"/>
    </source>
</evidence>
<dbReference type="InterPro" id="IPR050121">
    <property type="entry name" value="Cytochrome_P450_monoxygenase"/>
</dbReference>
<dbReference type="GO" id="GO:0020037">
    <property type="term" value="F:heme binding"/>
    <property type="evidence" value="ECO:0007669"/>
    <property type="project" value="InterPro"/>
</dbReference>
<evidence type="ECO:0000256" key="1">
    <source>
        <dbReference type="ARBA" id="ARBA00001971"/>
    </source>
</evidence>
<dbReference type="Proteomes" id="UP001063166">
    <property type="component" value="Unassembled WGS sequence"/>
</dbReference>
<evidence type="ECO:0000256" key="2">
    <source>
        <dbReference type="ARBA" id="ARBA00005179"/>
    </source>
</evidence>
<keyword evidence="5" id="KW-0560">Oxidoreductase</keyword>
<evidence type="ECO:0000256" key="8">
    <source>
        <dbReference type="PIRSR" id="PIRSR602401-1"/>
    </source>
</evidence>
<dbReference type="PRINTS" id="PR00463">
    <property type="entry name" value="EP450I"/>
</dbReference>
<evidence type="ECO:0000256" key="9">
    <source>
        <dbReference type="SAM" id="Phobius"/>
    </source>
</evidence>
<dbReference type="PANTHER" id="PTHR24305">
    <property type="entry name" value="CYTOCHROME P450"/>
    <property type="match status" value="1"/>
</dbReference>
<gene>
    <name evidence="10" type="ORF">LshimejAT787_0905680</name>
</gene>
<name>A0A9P3PSP8_LYOSH</name>
<comment type="similarity">
    <text evidence="3">Belongs to the cytochrome P450 family.</text>
</comment>
<comment type="cofactor">
    <cofactor evidence="1 8">
        <name>heme</name>
        <dbReference type="ChEBI" id="CHEBI:30413"/>
    </cofactor>
</comment>
<evidence type="ECO:0000256" key="7">
    <source>
        <dbReference type="ARBA" id="ARBA00023033"/>
    </source>
</evidence>
<evidence type="ECO:0000256" key="3">
    <source>
        <dbReference type="ARBA" id="ARBA00010617"/>
    </source>
</evidence>
<keyword evidence="8" id="KW-0349">Heme</keyword>
<dbReference type="InterPro" id="IPR002401">
    <property type="entry name" value="Cyt_P450_E_grp-I"/>
</dbReference>
<proteinExistence type="inferred from homology"/>
<keyword evidence="9" id="KW-0812">Transmembrane</keyword>
<dbReference type="Pfam" id="PF00067">
    <property type="entry name" value="p450"/>
    <property type="match status" value="1"/>
</dbReference>
<feature type="transmembrane region" description="Helical" evidence="9">
    <location>
        <begin position="58"/>
        <end position="80"/>
    </location>
</feature>
<dbReference type="AlphaFoldDB" id="A0A9P3PSP8"/>
<keyword evidence="4 8" id="KW-0479">Metal-binding</keyword>
<dbReference type="Gene3D" id="1.10.630.10">
    <property type="entry name" value="Cytochrome P450"/>
    <property type="match status" value="1"/>
</dbReference>
<comment type="caution">
    <text evidence="10">The sequence shown here is derived from an EMBL/GenBank/DDBJ whole genome shotgun (WGS) entry which is preliminary data.</text>
</comment>
<keyword evidence="6 8" id="KW-0408">Iron</keyword>
<dbReference type="PANTHER" id="PTHR24305:SF187">
    <property type="entry name" value="P450, PUTATIVE (EUROFUNG)-RELATED"/>
    <property type="match status" value="1"/>
</dbReference>
<keyword evidence="11" id="KW-1185">Reference proteome</keyword>
<organism evidence="10 11">
    <name type="scientific">Lyophyllum shimeji</name>
    <name type="common">Hon-shimeji</name>
    <name type="synonym">Tricholoma shimeji</name>
    <dbReference type="NCBI Taxonomy" id="47721"/>
    <lineage>
        <taxon>Eukaryota</taxon>
        <taxon>Fungi</taxon>
        <taxon>Dikarya</taxon>
        <taxon>Basidiomycota</taxon>
        <taxon>Agaricomycotina</taxon>
        <taxon>Agaricomycetes</taxon>
        <taxon>Agaricomycetidae</taxon>
        <taxon>Agaricales</taxon>
        <taxon>Tricholomatineae</taxon>
        <taxon>Lyophyllaceae</taxon>
        <taxon>Lyophyllum</taxon>
    </lineage>
</organism>
<keyword evidence="9" id="KW-1133">Transmembrane helix</keyword>
<dbReference type="InterPro" id="IPR001128">
    <property type="entry name" value="Cyt_P450"/>
</dbReference>
<keyword evidence="7" id="KW-0503">Monooxygenase</keyword>
<dbReference type="OrthoDB" id="6692864at2759"/>
<dbReference type="GO" id="GO:0016705">
    <property type="term" value="F:oxidoreductase activity, acting on paired donors, with incorporation or reduction of molecular oxygen"/>
    <property type="evidence" value="ECO:0007669"/>
    <property type="project" value="InterPro"/>
</dbReference>
<dbReference type="GO" id="GO:0004497">
    <property type="term" value="F:monooxygenase activity"/>
    <property type="evidence" value="ECO:0007669"/>
    <property type="project" value="UniProtKB-KW"/>
</dbReference>
<dbReference type="SUPFAM" id="SSF48264">
    <property type="entry name" value="Cytochrome P450"/>
    <property type="match status" value="1"/>
</dbReference>